<dbReference type="Pfam" id="PF01035">
    <property type="entry name" value="DNA_binding_1"/>
    <property type="match status" value="1"/>
</dbReference>
<evidence type="ECO:0000256" key="4">
    <source>
        <dbReference type="ARBA" id="ARBA00015377"/>
    </source>
</evidence>
<comment type="similarity">
    <text evidence="2">Belongs to the MGMT family.</text>
</comment>
<evidence type="ECO:0000256" key="2">
    <source>
        <dbReference type="ARBA" id="ARBA00008711"/>
    </source>
</evidence>
<dbReference type="InterPro" id="IPR001497">
    <property type="entry name" value="MethylDNA_cys_MeTrfase_AS"/>
</dbReference>
<evidence type="ECO:0000256" key="10">
    <source>
        <dbReference type="ARBA" id="ARBA00031621"/>
    </source>
</evidence>
<dbReference type="EMBL" id="JALJOQ010000010">
    <property type="protein sequence ID" value="KAK9812002.1"/>
    <property type="molecule type" value="Genomic_DNA"/>
</dbReference>
<evidence type="ECO:0000259" key="12">
    <source>
        <dbReference type="Pfam" id="PF01035"/>
    </source>
</evidence>
<dbReference type="PROSITE" id="PS00374">
    <property type="entry name" value="MGMT"/>
    <property type="match status" value="1"/>
</dbReference>
<evidence type="ECO:0000256" key="6">
    <source>
        <dbReference type="ARBA" id="ARBA00022679"/>
    </source>
</evidence>
<keyword evidence="5" id="KW-0489">Methyltransferase</keyword>
<dbReference type="InterPro" id="IPR036217">
    <property type="entry name" value="MethylDNA_cys_MeTrfase_DNAb"/>
</dbReference>
<evidence type="ECO:0000256" key="5">
    <source>
        <dbReference type="ARBA" id="ARBA00022603"/>
    </source>
</evidence>
<evidence type="ECO:0000313" key="13">
    <source>
        <dbReference type="EMBL" id="KAK9812002.1"/>
    </source>
</evidence>
<gene>
    <name evidence="13" type="ORF">WJX73_007796</name>
</gene>
<reference evidence="13 14" key="1">
    <citation type="journal article" date="2024" name="Nat. Commun.">
        <title>Phylogenomics reveals the evolutionary origins of lichenization in chlorophyte algae.</title>
        <authorList>
            <person name="Puginier C."/>
            <person name="Libourel C."/>
            <person name="Otte J."/>
            <person name="Skaloud P."/>
            <person name="Haon M."/>
            <person name="Grisel S."/>
            <person name="Petersen M."/>
            <person name="Berrin J.G."/>
            <person name="Delaux P.M."/>
            <person name="Dal Grande F."/>
            <person name="Keller J."/>
        </authorList>
    </citation>
    <scope>NUCLEOTIDE SEQUENCE [LARGE SCALE GENOMIC DNA]</scope>
    <source>
        <strain evidence="13 14">SAG 2036</strain>
    </source>
</reference>
<dbReference type="CDD" id="cd06445">
    <property type="entry name" value="ATase"/>
    <property type="match status" value="1"/>
</dbReference>
<proteinExistence type="inferred from homology"/>
<keyword evidence="14" id="KW-1185">Reference proteome</keyword>
<accession>A0AAW1PU91</accession>
<sequence>MVAKAQAGATEPGLLLHCQAKEARSPTAFEKRLYSVCKAIPKGKVATYGTLAALTKSSPRAVGQALKRNPFAPEVPCHRVVASTLKIGGFQGDWGDTLKVRNKQKMLEAEGVRFQGSQLADRAFVATAEDLRSHQQKASAAASTGNSCA</sequence>
<dbReference type="PANTHER" id="PTHR10815:SF13">
    <property type="entry name" value="METHYLATED-DNA--PROTEIN-CYSTEINE METHYLTRANSFERASE"/>
    <property type="match status" value="1"/>
</dbReference>
<evidence type="ECO:0000313" key="14">
    <source>
        <dbReference type="Proteomes" id="UP001465755"/>
    </source>
</evidence>
<organism evidence="13 14">
    <name type="scientific">Symbiochloris irregularis</name>
    <dbReference type="NCBI Taxonomy" id="706552"/>
    <lineage>
        <taxon>Eukaryota</taxon>
        <taxon>Viridiplantae</taxon>
        <taxon>Chlorophyta</taxon>
        <taxon>core chlorophytes</taxon>
        <taxon>Trebouxiophyceae</taxon>
        <taxon>Trebouxiales</taxon>
        <taxon>Trebouxiaceae</taxon>
        <taxon>Symbiochloris</taxon>
    </lineage>
</organism>
<dbReference type="InterPro" id="IPR014048">
    <property type="entry name" value="MethylDNA_cys_MeTrfase_DNA-bd"/>
</dbReference>
<keyword evidence="8" id="KW-0234">DNA repair</keyword>
<keyword evidence="6" id="KW-0808">Transferase</keyword>
<protein>
    <recommendedName>
        <fullName evidence="4">Methylated-DNA--protein-cysteine methyltransferase</fullName>
        <ecNumber evidence="3">2.1.1.63</ecNumber>
    </recommendedName>
    <alternativeName>
        <fullName evidence="9">6-O-methylguanine-DNA methyltransferase</fullName>
    </alternativeName>
    <alternativeName>
        <fullName evidence="10">O-6-methylguanine-DNA-alkyltransferase</fullName>
    </alternativeName>
</protein>
<evidence type="ECO:0000256" key="1">
    <source>
        <dbReference type="ARBA" id="ARBA00001286"/>
    </source>
</evidence>
<dbReference type="AlphaFoldDB" id="A0AAW1PU91"/>
<dbReference type="GO" id="GO:0032259">
    <property type="term" value="P:methylation"/>
    <property type="evidence" value="ECO:0007669"/>
    <property type="project" value="UniProtKB-KW"/>
</dbReference>
<evidence type="ECO:0000256" key="11">
    <source>
        <dbReference type="ARBA" id="ARBA00049348"/>
    </source>
</evidence>
<comment type="catalytic activity">
    <reaction evidence="11">
        <text>a 6-O-methyl-2'-deoxyguanosine in DNA + L-cysteinyl-[protein] = S-methyl-L-cysteinyl-[protein] + a 2'-deoxyguanosine in DNA</text>
        <dbReference type="Rhea" id="RHEA:24000"/>
        <dbReference type="Rhea" id="RHEA-COMP:10131"/>
        <dbReference type="Rhea" id="RHEA-COMP:10132"/>
        <dbReference type="Rhea" id="RHEA-COMP:11367"/>
        <dbReference type="Rhea" id="RHEA-COMP:11368"/>
        <dbReference type="ChEBI" id="CHEBI:29950"/>
        <dbReference type="ChEBI" id="CHEBI:82612"/>
        <dbReference type="ChEBI" id="CHEBI:85445"/>
        <dbReference type="ChEBI" id="CHEBI:85448"/>
        <dbReference type="EC" id="2.1.1.63"/>
    </reaction>
</comment>
<keyword evidence="7" id="KW-0227">DNA damage</keyword>
<evidence type="ECO:0000256" key="7">
    <source>
        <dbReference type="ARBA" id="ARBA00022763"/>
    </source>
</evidence>
<dbReference type="InterPro" id="IPR036388">
    <property type="entry name" value="WH-like_DNA-bd_sf"/>
</dbReference>
<dbReference type="Gene3D" id="1.10.10.10">
    <property type="entry name" value="Winged helix-like DNA-binding domain superfamily/Winged helix DNA-binding domain"/>
    <property type="match status" value="1"/>
</dbReference>
<evidence type="ECO:0000256" key="9">
    <source>
        <dbReference type="ARBA" id="ARBA00030795"/>
    </source>
</evidence>
<dbReference type="PANTHER" id="PTHR10815">
    <property type="entry name" value="METHYLATED-DNA--PROTEIN-CYSTEINE METHYLTRANSFERASE"/>
    <property type="match status" value="1"/>
</dbReference>
<name>A0AAW1PU91_9CHLO</name>
<evidence type="ECO:0000256" key="8">
    <source>
        <dbReference type="ARBA" id="ARBA00023204"/>
    </source>
</evidence>
<dbReference type="NCBIfam" id="TIGR00589">
    <property type="entry name" value="ogt"/>
    <property type="match status" value="1"/>
</dbReference>
<evidence type="ECO:0000256" key="3">
    <source>
        <dbReference type="ARBA" id="ARBA00011918"/>
    </source>
</evidence>
<dbReference type="SUPFAM" id="SSF46767">
    <property type="entry name" value="Methylated DNA-protein cysteine methyltransferase, C-terminal domain"/>
    <property type="match status" value="1"/>
</dbReference>
<dbReference type="Proteomes" id="UP001465755">
    <property type="component" value="Unassembled WGS sequence"/>
</dbReference>
<dbReference type="GO" id="GO:0003908">
    <property type="term" value="F:methylated-DNA-[protein]-cysteine S-methyltransferase activity"/>
    <property type="evidence" value="ECO:0007669"/>
    <property type="project" value="UniProtKB-EC"/>
</dbReference>
<comment type="catalytic activity">
    <reaction evidence="1">
        <text>a 4-O-methyl-thymidine in DNA + L-cysteinyl-[protein] = a thymidine in DNA + S-methyl-L-cysteinyl-[protein]</text>
        <dbReference type="Rhea" id="RHEA:53428"/>
        <dbReference type="Rhea" id="RHEA-COMP:10131"/>
        <dbReference type="Rhea" id="RHEA-COMP:10132"/>
        <dbReference type="Rhea" id="RHEA-COMP:13555"/>
        <dbReference type="Rhea" id="RHEA-COMP:13556"/>
        <dbReference type="ChEBI" id="CHEBI:29950"/>
        <dbReference type="ChEBI" id="CHEBI:82612"/>
        <dbReference type="ChEBI" id="CHEBI:137386"/>
        <dbReference type="ChEBI" id="CHEBI:137387"/>
        <dbReference type="EC" id="2.1.1.63"/>
    </reaction>
</comment>
<dbReference type="GO" id="GO:0006281">
    <property type="term" value="P:DNA repair"/>
    <property type="evidence" value="ECO:0007669"/>
    <property type="project" value="UniProtKB-KW"/>
</dbReference>
<feature type="domain" description="Methylated-DNA-[protein]-cysteine S-methyltransferase DNA binding" evidence="12">
    <location>
        <begin position="28"/>
        <end position="112"/>
    </location>
</feature>
<dbReference type="EC" id="2.1.1.63" evidence="3"/>
<comment type="caution">
    <text evidence="13">The sequence shown here is derived from an EMBL/GenBank/DDBJ whole genome shotgun (WGS) entry which is preliminary data.</text>
</comment>